<dbReference type="InterPro" id="IPR022203">
    <property type="entry name" value="DUF3727"/>
</dbReference>
<keyword evidence="2" id="KW-1185">Reference proteome</keyword>
<dbReference type="RefSeq" id="WP_146297082.1">
    <property type="nucleotide sequence ID" value="NZ_CP042326.1"/>
</dbReference>
<proteinExistence type="predicted"/>
<name>A0A5B8NQJ0_9CHRO</name>
<dbReference type="KEGG" id="enn:FRE64_15650"/>
<evidence type="ECO:0000313" key="2">
    <source>
        <dbReference type="Proteomes" id="UP000318453"/>
    </source>
</evidence>
<dbReference type="Pfam" id="PF06949">
    <property type="entry name" value="DUF1292"/>
    <property type="match status" value="1"/>
</dbReference>
<reference evidence="1" key="1">
    <citation type="submission" date="2019-08" db="EMBL/GenBank/DDBJ databases">
        <title>Carotenoids and Carotenoid Binding Proteins in the Halophilic Cyanobacterium Euhalothece sp. ZM00.</title>
        <authorList>
            <person name="Cho S.M."/>
            <person name="Song J.Y."/>
            <person name="Park Y.-I."/>
        </authorList>
    </citation>
    <scope>NUCLEOTIDE SEQUENCE [LARGE SCALE GENOMIC DNA]</scope>
    <source>
        <strain evidence="1">Z-M001</strain>
    </source>
</reference>
<gene>
    <name evidence="1" type="ORF">FRE64_15650</name>
</gene>
<dbReference type="AlphaFoldDB" id="A0A5B8NQJ0"/>
<dbReference type="Proteomes" id="UP000318453">
    <property type="component" value="Chromosome"/>
</dbReference>
<sequence>MSSSPFSQDQPPSSPEIKVLVDEKARSLYCYVEQSFKSKGVQYYLLLPIDSPISIILWEEDKDEEQAILIEDEADIERLLPEAEASLAEEDLILKPTSFTLTVSGELPEPEDDDILTLEIETEGGLETEEFQLLATFSYDNYEYGIYTPLVPLLFFAKVNSEGSLDLLSLEELKTIQPILEEWMFN</sequence>
<organism evidence="1 2">
    <name type="scientific">Euhalothece natronophila Z-M001</name>
    <dbReference type="NCBI Taxonomy" id="522448"/>
    <lineage>
        <taxon>Bacteria</taxon>
        <taxon>Bacillati</taxon>
        <taxon>Cyanobacteriota</taxon>
        <taxon>Cyanophyceae</taxon>
        <taxon>Oscillatoriophycideae</taxon>
        <taxon>Chroococcales</taxon>
        <taxon>Halothecacae</taxon>
        <taxon>Halothece cluster</taxon>
        <taxon>Euhalothece</taxon>
    </lineage>
</organism>
<protein>
    <submittedName>
        <fullName evidence="1">DUF3727 domain-containing protein</fullName>
    </submittedName>
</protein>
<accession>A0A5B8NQJ0</accession>
<dbReference type="OrthoDB" id="571691at2"/>
<dbReference type="EMBL" id="CP042326">
    <property type="protein sequence ID" value="QDZ41248.1"/>
    <property type="molecule type" value="Genomic_DNA"/>
</dbReference>
<dbReference type="PANTHER" id="PTHR36061:SF3">
    <property type="entry name" value="OS04G0692200 PROTEIN"/>
    <property type="match status" value="1"/>
</dbReference>
<evidence type="ECO:0000313" key="1">
    <source>
        <dbReference type="EMBL" id="QDZ41248.1"/>
    </source>
</evidence>
<dbReference type="PANTHER" id="PTHR36061">
    <property type="match status" value="1"/>
</dbReference>
<dbReference type="Pfam" id="PF12527">
    <property type="entry name" value="DUF3727"/>
    <property type="match status" value="1"/>
</dbReference>
<dbReference type="InterPro" id="IPR009711">
    <property type="entry name" value="UPF0473"/>
</dbReference>